<proteinExistence type="inferred from homology"/>
<keyword evidence="4 8" id="KW-0812">Transmembrane</keyword>
<comment type="subcellular location">
    <subcellularLocation>
        <location evidence="1 8">Cell outer membrane</location>
        <topology evidence="1 8">Multi-pass membrane protein</topology>
    </subcellularLocation>
</comment>
<dbReference type="GO" id="GO:0009279">
    <property type="term" value="C:cell outer membrane"/>
    <property type="evidence" value="ECO:0007669"/>
    <property type="project" value="UniProtKB-SubCell"/>
</dbReference>
<dbReference type="InterPro" id="IPR036942">
    <property type="entry name" value="Beta-barrel_TonB_sf"/>
</dbReference>
<keyword evidence="2 8" id="KW-0813">Transport</keyword>
<dbReference type="InterPro" id="IPR012910">
    <property type="entry name" value="Plug_dom"/>
</dbReference>
<dbReference type="GO" id="GO:0015344">
    <property type="term" value="F:siderophore uptake transmembrane transporter activity"/>
    <property type="evidence" value="ECO:0007669"/>
    <property type="project" value="TreeGrafter"/>
</dbReference>
<keyword evidence="6 8" id="KW-0472">Membrane</keyword>
<keyword evidence="11" id="KW-0614">Plasmid</keyword>
<keyword evidence="5 9" id="KW-0732">Signal</keyword>
<evidence type="ECO:0000256" key="2">
    <source>
        <dbReference type="ARBA" id="ARBA00022448"/>
    </source>
</evidence>
<dbReference type="Proteomes" id="UP000006426">
    <property type="component" value="Plasmid pmppla107"/>
</dbReference>
<keyword evidence="7 8" id="KW-0998">Cell outer membrane</keyword>
<dbReference type="EMBL" id="CP031226">
    <property type="protein sequence ID" value="AXH60177.1"/>
    <property type="molecule type" value="Genomic_DNA"/>
</dbReference>
<gene>
    <name evidence="11" type="ORF">PLA107_033870</name>
</gene>
<feature type="signal peptide" evidence="9">
    <location>
        <begin position="1"/>
        <end position="26"/>
    </location>
</feature>
<reference evidence="11 12" key="1">
    <citation type="journal article" date="2011" name="PLoS Pathog.">
        <title>Dynamic evolution of pathogenicity revealed by sequencing and comparative genomics of 19 Pseudomonas syringae isolates.</title>
        <authorList>
            <person name="Baltrus D.A."/>
            <person name="Nishimura M.T."/>
            <person name="Romanchuk A."/>
            <person name="Chang J.H."/>
            <person name="Mukhtar M.S."/>
            <person name="Cherkis K."/>
            <person name="Roach J."/>
            <person name="Grant S.R."/>
            <person name="Jones C.D."/>
            <person name="Dangl J.L."/>
        </authorList>
    </citation>
    <scope>NUCLEOTIDE SEQUENCE [LARGE SCALE GENOMIC DNA]</scope>
    <source>
        <strain evidence="11 12">M301315</strain>
    </source>
</reference>
<geneLocation type="plasmid" evidence="12">
    <name>pmppla107</name>
</geneLocation>
<dbReference type="Gene3D" id="2.170.130.10">
    <property type="entry name" value="TonB-dependent receptor, plug domain"/>
    <property type="match status" value="1"/>
</dbReference>
<evidence type="ECO:0000256" key="1">
    <source>
        <dbReference type="ARBA" id="ARBA00004571"/>
    </source>
</evidence>
<keyword evidence="11" id="KW-0675">Receptor</keyword>
<dbReference type="Gene3D" id="2.40.170.20">
    <property type="entry name" value="TonB-dependent receptor, beta-barrel domain"/>
    <property type="match status" value="1"/>
</dbReference>
<name>A0AAD0PWS7_PSEAV</name>
<evidence type="ECO:0000256" key="6">
    <source>
        <dbReference type="ARBA" id="ARBA00023136"/>
    </source>
</evidence>
<feature type="chain" id="PRO_5042068324" evidence="9">
    <location>
        <begin position="27"/>
        <end position="652"/>
    </location>
</feature>
<dbReference type="PANTHER" id="PTHR30069">
    <property type="entry name" value="TONB-DEPENDENT OUTER MEMBRANE RECEPTOR"/>
    <property type="match status" value="1"/>
</dbReference>
<dbReference type="SUPFAM" id="SSF56935">
    <property type="entry name" value="Porins"/>
    <property type="match status" value="1"/>
</dbReference>
<dbReference type="RefSeq" id="WP_005742719.1">
    <property type="nucleotide sequence ID" value="NZ_CP031226.1"/>
</dbReference>
<protein>
    <submittedName>
        <fullName evidence="11">TonB-dependent receptor</fullName>
    </submittedName>
</protein>
<dbReference type="GeneID" id="39474153"/>
<accession>A0AAD0PWS7</accession>
<evidence type="ECO:0000256" key="5">
    <source>
        <dbReference type="ARBA" id="ARBA00022729"/>
    </source>
</evidence>
<evidence type="ECO:0000259" key="10">
    <source>
        <dbReference type="Pfam" id="PF07715"/>
    </source>
</evidence>
<dbReference type="Pfam" id="PF07715">
    <property type="entry name" value="Plug"/>
    <property type="match status" value="1"/>
</dbReference>
<dbReference type="PROSITE" id="PS52016">
    <property type="entry name" value="TONB_DEPENDENT_REC_3"/>
    <property type="match status" value="1"/>
</dbReference>
<evidence type="ECO:0000256" key="9">
    <source>
        <dbReference type="SAM" id="SignalP"/>
    </source>
</evidence>
<sequence>MFQRSPTLFKCIGLTLAAMLPEVAHADHHIYEAGLTLADATLPSNPRTSATALTVIDKQMIEASGARSIGEVLRIVPGVTTGYRFGHSFSIGSQGGAEEFARRVLVQVDDRPLFTPSVGTLTSFNMVPLEDIERIEVYRGPNHSEFGSNAMLLTIKIFTAYAAERKGTSMSVRKGGMGIDDFYVQHGGSLGAVDFTASYSNSSDTGLKHREDSTNKKQLFVRADLSPTTADDITITFGASDSRIDTWVSSNLTSDDHSGEDTSWFLSGSWTHMIDDSTYVSTNLSNTYYDRDTHYITAPVNPQVGRLLWDVGYSYNSTSFATKLVKNTSIADLTFGMKLSSDIIKSDSMFKADDFTATNGAFFANQAWKLTDTTTLHTGGMVEQSSGYGEKPQAYNISLVQNIGNQNTVRIGYATGSRFPLVYEQNSQRRAYLIDKGMTPVYDVYNTQKLDPEKMRSAEAAWMYESLDKSMRTELRVYMNKYDSMVGYADVPNPGVISQNGTKVSSAKSFSDTGVVKGVEASIDWRPTSRFLMTVSGSYNDVDSYVEKGSFTSNIGESAPSTIMAVLGQYSFDNNWTVGGMYNYVSSFAWSNGWELDSQSSLDLFVEKCFGSVGNTKVCGKVAGQNLFGDQQNFRPEASTPRTFWFETSVKF</sequence>
<evidence type="ECO:0000256" key="4">
    <source>
        <dbReference type="ARBA" id="ARBA00022692"/>
    </source>
</evidence>
<organism evidence="11 12">
    <name type="scientific">Pseudomonas amygdali pv. lachrymans str. M301315</name>
    <dbReference type="NCBI Taxonomy" id="629260"/>
    <lineage>
        <taxon>Bacteria</taxon>
        <taxon>Pseudomonadati</taxon>
        <taxon>Pseudomonadota</taxon>
        <taxon>Gammaproteobacteria</taxon>
        <taxon>Pseudomonadales</taxon>
        <taxon>Pseudomonadaceae</taxon>
        <taxon>Pseudomonas</taxon>
        <taxon>Pseudomonas amygdali</taxon>
    </lineage>
</organism>
<dbReference type="InterPro" id="IPR037066">
    <property type="entry name" value="Plug_dom_sf"/>
</dbReference>
<dbReference type="InterPro" id="IPR039426">
    <property type="entry name" value="TonB-dep_rcpt-like"/>
</dbReference>
<feature type="domain" description="TonB-dependent receptor plug" evidence="10">
    <location>
        <begin position="47"/>
        <end position="151"/>
    </location>
</feature>
<dbReference type="PANTHER" id="PTHR30069:SF29">
    <property type="entry name" value="HEMOGLOBIN AND HEMOGLOBIN-HAPTOGLOBIN-BINDING PROTEIN 1-RELATED"/>
    <property type="match status" value="1"/>
</dbReference>
<evidence type="ECO:0000313" key="11">
    <source>
        <dbReference type="EMBL" id="AXH60177.1"/>
    </source>
</evidence>
<dbReference type="GO" id="GO:0044718">
    <property type="term" value="P:siderophore transmembrane transport"/>
    <property type="evidence" value="ECO:0007669"/>
    <property type="project" value="TreeGrafter"/>
</dbReference>
<keyword evidence="3 8" id="KW-1134">Transmembrane beta strand</keyword>
<evidence type="ECO:0000256" key="8">
    <source>
        <dbReference type="PROSITE-ProRule" id="PRU01360"/>
    </source>
</evidence>
<evidence type="ECO:0000256" key="3">
    <source>
        <dbReference type="ARBA" id="ARBA00022452"/>
    </source>
</evidence>
<comment type="similarity">
    <text evidence="8">Belongs to the TonB-dependent receptor family.</text>
</comment>
<dbReference type="AlphaFoldDB" id="A0AAD0PWS7"/>
<evidence type="ECO:0000313" key="12">
    <source>
        <dbReference type="Proteomes" id="UP000006426"/>
    </source>
</evidence>
<evidence type="ECO:0000256" key="7">
    <source>
        <dbReference type="ARBA" id="ARBA00023237"/>
    </source>
</evidence>